<accession>A0A370DBA8</accession>
<comment type="caution">
    <text evidence="1">The sequence shown here is derived from an EMBL/GenBank/DDBJ whole genome shotgun (WGS) entry which is preliminary data.</text>
</comment>
<evidence type="ECO:0000313" key="2">
    <source>
        <dbReference type="Proteomes" id="UP000254771"/>
    </source>
</evidence>
<organism evidence="1 2">
    <name type="scientific">endosymbiont of Escarpia spicata</name>
    <dbReference type="NCBI Taxonomy" id="2200908"/>
    <lineage>
        <taxon>Bacteria</taxon>
        <taxon>Pseudomonadati</taxon>
        <taxon>Pseudomonadota</taxon>
        <taxon>Gammaproteobacteria</taxon>
        <taxon>sulfur-oxidizing symbionts</taxon>
    </lineage>
</organism>
<reference evidence="1 2" key="1">
    <citation type="journal article" date="2018" name="ISME J.">
        <title>Endosymbiont genomes yield clues of tubeworm success.</title>
        <authorList>
            <person name="Li Y."/>
            <person name="Liles M.R."/>
            <person name="Halanych K.M."/>
        </authorList>
    </citation>
    <scope>NUCLEOTIDE SEQUENCE [LARGE SCALE GENOMIC DNA]</scope>
    <source>
        <strain evidence="1">A1462</strain>
    </source>
</reference>
<dbReference type="Pfam" id="PF06934">
    <property type="entry name" value="CTI"/>
    <property type="match status" value="1"/>
</dbReference>
<dbReference type="GO" id="GO:0016853">
    <property type="term" value="F:isomerase activity"/>
    <property type="evidence" value="ECO:0007669"/>
    <property type="project" value="UniProtKB-KW"/>
</dbReference>
<dbReference type="AlphaFoldDB" id="A0A370DBA8"/>
<dbReference type="EMBL" id="QFXE01000021">
    <property type="protein sequence ID" value="RDH82161.1"/>
    <property type="molecule type" value="Genomic_DNA"/>
</dbReference>
<gene>
    <name evidence="1" type="ORF">DIZ78_17250</name>
</gene>
<proteinExistence type="predicted"/>
<name>A0A370DBA8_9GAMM</name>
<evidence type="ECO:0000313" key="1">
    <source>
        <dbReference type="EMBL" id="RDH82161.1"/>
    </source>
</evidence>
<keyword evidence="1" id="KW-0413">Isomerase</keyword>
<sequence>MPWLYPIVALFFLSACGQVSRPQMETPDLTPLFAEMLETTKNQPPVDYRQQVKPILEQRCVVCHGCYDAPCQLKLSAYEGVTRGGSKQEVYDGTRLISTNLTRLFEDAKTTTEWREKGFFPVLNEAEKSARANLENSVMAGMLALKQLHPLPDEKRLSESFDLKLDRDQQCPKQGEFAGFSANYPLWGMPYGLPGLADDEYRTLLTWLAQGAGPGQRRPLSNQIQQRISAWEDFLNSDSLKHQLMSRYLFEHLFVANLYFEDLDRRVFFKLVRSATPPGESIERIVTRRPYDDPGVDRVYYRLSQVKATILAKTHLPYALSPARLVRLSELFIQPDYPVTRLPSYAVKVASNPFIAFSELPVDARYRFLLDDARHFINGFIKGPVCRGQVALNVINDHFWVFFIDPDSPVMQNEGNTLLLKESNDLRLPAQDESNSIPLLSWLKYARSRKAYLQEKREYMREQFPDAGDVNIDLAWRGNSNAALTIFRHFDSATVVEGLVGENPKTAWAIGYALFERIHYLLVAGFDVYGNAGHQLNTRLYMDFLRMDGEFNFLMLLPREVRREQWDYWYRGAHDKVKAFIDERHLNFDQDTGISYQTDDPKSELFGMLKEYLGEINASRYRLDKARDGLNITTQMERLQDLDGQTASLLAQVSFMEIRLNEGESRYYTLIHNNAHINITHMLEEEKARLPEEDTLTVVPGFIGAYPNSFLRIGRAELPLFIGRVEALSNEADYSDLLDRFGIRRTSDSFWDYSDRLHTAYRKTAPVESGLFDYNRLDNR</sequence>
<protein>
    <submittedName>
        <fullName evidence="1">Peptidylprolyl isomerase</fullName>
    </submittedName>
</protein>
<dbReference type="Proteomes" id="UP000254771">
    <property type="component" value="Unassembled WGS sequence"/>
</dbReference>
<dbReference type="InterPro" id="IPR010706">
    <property type="entry name" value="Fatty_acid_cis-trans_isomerase"/>
</dbReference>
<keyword evidence="2" id="KW-1185">Reference proteome</keyword>